<accession>B9S126</accession>
<dbReference type="InParanoid" id="B9S126"/>
<protein>
    <submittedName>
        <fullName evidence="1">Uncharacterized protein</fullName>
    </submittedName>
</protein>
<organism evidence="1 2">
    <name type="scientific">Ricinus communis</name>
    <name type="common">Castor bean</name>
    <dbReference type="NCBI Taxonomy" id="3988"/>
    <lineage>
        <taxon>Eukaryota</taxon>
        <taxon>Viridiplantae</taxon>
        <taxon>Streptophyta</taxon>
        <taxon>Embryophyta</taxon>
        <taxon>Tracheophyta</taxon>
        <taxon>Spermatophyta</taxon>
        <taxon>Magnoliopsida</taxon>
        <taxon>eudicotyledons</taxon>
        <taxon>Gunneridae</taxon>
        <taxon>Pentapetalae</taxon>
        <taxon>rosids</taxon>
        <taxon>fabids</taxon>
        <taxon>Malpighiales</taxon>
        <taxon>Euphorbiaceae</taxon>
        <taxon>Acalyphoideae</taxon>
        <taxon>Acalypheae</taxon>
        <taxon>Ricinus</taxon>
    </lineage>
</organism>
<proteinExistence type="predicted"/>
<name>B9S126_RICCO</name>
<dbReference type="AlphaFoldDB" id="B9S126"/>
<evidence type="ECO:0000313" key="2">
    <source>
        <dbReference type="Proteomes" id="UP000008311"/>
    </source>
</evidence>
<sequence>MNFQNLGFCGSSEIAIKGNSKVGLVVMAWRRAGRRNKTLRKHNRERPGFKVLDPLIIAIIPSLCHHHFSILFLSLFIAVQEERSIDGGFGLDCFMGGCGRRRENSGKGNDEKEQAKEV</sequence>
<reference evidence="2" key="1">
    <citation type="journal article" date="2010" name="Nat. Biotechnol.">
        <title>Draft genome sequence of the oilseed species Ricinus communis.</title>
        <authorList>
            <person name="Chan A.P."/>
            <person name="Crabtree J."/>
            <person name="Zhao Q."/>
            <person name="Lorenzi H."/>
            <person name="Orvis J."/>
            <person name="Puiu D."/>
            <person name="Melake-Berhan A."/>
            <person name="Jones K.M."/>
            <person name="Redman J."/>
            <person name="Chen G."/>
            <person name="Cahoon E.B."/>
            <person name="Gedil M."/>
            <person name="Stanke M."/>
            <person name="Haas B.J."/>
            <person name="Wortman J.R."/>
            <person name="Fraser-Liggett C.M."/>
            <person name="Ravel J."/>
            <person name="Rabinowicz P.D."/>
        </authorList>
    </citation>
    <scope>NUCLEOTIDE SEQUENCE [LARGE SCALE GENOMIC DNA]</scope>
    <source>
        <strain evidence="2">cv. Hale</strain>
    </source>
</reference>
<evidence type="ECO:0000313" key="1">
    <source>
        <dbReference type="EMBL" id="EEF42668.1"/>
    </source>
</evidence>
<dbReference type="Proteomes" id="UP000008311">
    <property type="component" value="Unassembled WGS sequence"/>
</dbReference>
<dbReference type="EMBL" id="EQ973842">
    <property type="protein sequence ID" value="EEF42668.1"/>
    <property type="molecule type" value="Genomic_DNA"/>
</dbReference>
<gene>
    <name evidence="1" type="ORF">RCOM_0632960</name>
</gene>
<keyword evidence="2" id="KW-1185">Reference proteome</keyword>